<evidence type="ECO:0008006" key="4">
    <source>
        <dbReference type="Google" id="ProtNLM"/>
    </source>
</evidence>
<evidence type="ECO:0000313" key="2">
    <source>
        <dbReference type="EMBL" id="GAA5483144.1"/>
    </source>
</evidence>
<dbReference type="EMBL" id="BAABRI010000012">
    <property type="protein sequence ID" value="GAA5483144.1"/>
    <property type="molecule type" value="Genomic_DNA"/>
</dbReference>
<name>A0ABP9UP86_9BACT</name>
<evidence type="ECO:0000313" key="3">
    <source>
        <dbReference type="Proteomes" id="UP001476282"/>
    </source>
</evidence>
<accession>A0ABP9UP86</accession>
<protein>
    <recommendedName>
        <fullName evidence="4">PEP-CTERM protein-sorting domain-containing protein</fullName>
    </recommendedName>
</protein>
<organism evidence="2 3">
    <name type="scientific">Haloferula sargassicola</name>
    <dbReference type="NCBI Taxonomy" id="490096"/>
    <lineage>
        <taxon>Bacteria</taxon>
        <taxon>Pseudomonadati</taxon>
        <taxon>Verrucomicrobiota</taxon>
        <taxon>Verrucomicrobiia</taxon>
        <taxon>Verrucomicrobiales</taxon>
        <taxon>Verrucomicrobiaceae</taxon>
        <taxon>Haloferula</taxon>
    </lineage>
</organism>
<keyword evidence="1" id="KW-0732">Signal</keyword>
<dbReference type="InterPro" id="IPR013424">
    <property type="entry name" value="Ice-binding_C"/>
</dbReference>
<evidence type="ECO:0000256" key="1">
    <source>
        <dbReference type="SAM" id="SignalP"/>
    </source>
</evidence>
<dbReference type="Proteomes" id="UP001476282">
    <property type="component" value="Unassembled WGS sequence"/>
</dbReference>
<dbReference type="RefSeq" id="WP_353567264.1">
    <property type="nucleotide sequence ID" value="NZ_BAABRI010000012.1"/>
</dbReference>
<keyword evidence="3" id="KW-1185">Reference proteome</keyword>
<gene>
    <name evidence="2" type="ORF">Hsar01_02372</name>
</gene>
<feature type="signal peptide" evidence="1">
    <location>
        <begin position="1"/>
        <end position="17"/>
    </location>
</feature>
<sequence>MKATSFLPLVLLGSASAANLMLDFGSSSAVASPYLNLSPAHDAGAIPATSTSWNTISSSADRSDLSYADGNAALGVTLNLGQESTAGSGTVSFATEITNLSLAGSGGAVPGQQNLLTAGSIYGDDSSSTAAGRDGIFGSGSSSAGSAAGLRIDGLAAGVYELYVMARNTNTNAAEVPMIAYAGAGALSGTFDYSGLAGMTQSNPGYPSATYAGEYGSFVNGENFVKLGVTVADGDSIYVVIDGAGSDSRGFVNMVQVVGVPEPSALLLTLLGGGFFLRRRR</sequence>
<feature type="chain" id="PRO_5046182946" description="PEP-CTERM protein-sorting domain-containing protein" evidence="1">
    <location>
        <begin position="18"/>
        <end position="281"/>
    </location>
</feature>
<comment type="caution">
    <text evidence="2">The sequence shown here is derived from an EMBL/GenBank/DDBJ whole genome shotgun (WGS) entry which is preliminary data.</text>
</comment>
<dbReference type="NCBIfam" id="TIGR02595">
    <property type="entry name" value="PEP_CTERM"/>
    <property type="match status" value="1"/>
</dbReference>
<reference evidence="2 3" key="1">
    <citation type="submission" date="2024-02" db="EMBL/GenBank/DDBJ databases">
        <title>Haloferula sargassicola NBRC 104335.</title>
        <authorList>
            <person name="Ichikawa N."/>
            <person name="Katano-Makiyama Y."/>
            <person name="Hidaka K."/>
        </authorList>
    </citation>
    <scope>NUCLEOTIDE SEQUENCE [LARGE SCALE GENOMIC DNA]</scope>
    <source>
        <strain evidence="2 3">NBRC 104335</strain>
    </source>
</reference>
<proteinExistence type="predicted"/>